<sequence length="82" mass="9790">MSKLKNNDIVKFFFTEMYNYIKHYEKDFNTKISYGVPPGRTRTPPEREGNLAFARNPILMIRVVTEWHEGLICFKVLTKYKD</sequence>
<name>A0A0F9G9Y4_9ZZZZ</name>
<proteinExistence type="predicted"/>
<dbReference type="EMBL" id="LAZR01018662">
    <property type="protein sequence ID" value="KKL95498.1"/>
    <property type="molecule type" value="Genomic_DNA"/>
</dbReference>
<reference evidence="1" key="1">
    <citation type="journal article" date="2015" name="Nature">
        <title>Complex archaea that bridge the gap between prokaryotes and eukaryotes.</title>
        <authorList>
            <person name="Spang A."/>
            <person name="Saw J.H."/>
            <person name="Jorgensen S.L."/>
            <person name="Zaremba-Niedzwiedzka K."/>
            <person name="Martijn J."/>
            <person name="Lind A.E."/>
            <person name="van Eijk R."/>
            <person name="Schleper C."/>
            <person name="Guy L."/>
            <person name="Ettema T.J."/>
        </authorList>
    </citation>
    <scope>NUCLEOTIDE SEQUENCE</scope>
</reference>
<organism evidence="1">
    <name type="scientific">marine sediment metagenome</name>
    <dbReference type="NCBI Taxonomy" id="412755"/>
    <lineage>
        <taxon>unclassified sequences</taxon>
        <taxon>metagenomes</taxon>
        <taxon>ecological metagenomes</taxon>
    </lineage>
</organism>
<evidence type="ECO:0000313" key="1">
    <source>
        <dbReference type="EMBL" id="KKL95498.1"/>
    </source>
</evidence>
<comment type="caution">
    <text evidence="1">The sequence shown here is derived from an EMBL/GenBank/DDBJ whole genome shotgun (WGS) entry which is preliminary data.</text>
</comment>
<accession>A0A0F9G9Y4</accession>
<protein>
    <submittedName>
        <fullName evidence="1">Uncharacterized protein</fullName>
    </submittedName>
</protein>
<gene>
    <name evidence="1" type="ORF">LCGC14_1853990</name>
</gene>
<dbReference type="AlphaFoldDB" id="A0A0F9G9Y4"/>